<organism evidence="2 3">
    <name type="scientific">Rhizoctonia solani</name>
    <dbReference type="NCBI Taxonomy" id="456999"/>
    <lineage>
        <taxon>Eukaryota</taxon>
        <taxon>Fungi</taxon>
        <taxon>Dikarya</taxon>
        <taxon>Basidiomycota</taxon>
        <taxon>Agaricomycotina</taxon>
        <taxon>Agaricomycetes</taxon>
        <taxon>Cantharellales</taxon>
        <taxon>Ceratobasidiaceae</taxon>
        <taxon>Rhizoctonia</taxon>
    </lineage>
</organism>
<dbReference type="PANTHER" id="PTHR34815">
    <property type="entry name" value="LYSINE ACETYLTRANSFERASE"/>
    <property type="match status" value="1"/>
</dbReference>
<name>A0A8H3GS36_9AGAM</name>
<gene>
    <name evidence="2" type="ORF">RDB_LOCUS174074</name>
</gene>
<dbReference type="Pfam" id="PF22998">
    <property type="entry name" value="GNAT_LYC1-like"/>
    <property type="match status" value="1"/>
</dbReference>
<reference evidence="2" key="1">
    <citation type="submission" date="2021-01" db="EMBL/GenBank/DDBJ databases">
        <authorList>
            <person name="Kaushik A."/>
        </authorList>
    </citation>
    <scope>NUCLEOTIDE SEQUENCE</scope>
    <source>
        <strain evidence="2">AG3-T5</strain>
    </source>
</reference>
<evidence type="ECO:0000259" key="1">
    <source>
        <dbReference type="Pfam" id="PF22998"/>
    </source>
</evidence>
<dbReference type="AlphaFoldDB" id="A0A8H3GS36"/>
<accession>A0A8H3GS36</accession>
<dbReference type="PANTHER" id="PTHR34815:SF2">
    <property type="entry name" value="N-ACETYLTRANSFERASE DOMAIN-CONTAINING PROTEIN"/>
    <property type="match status" value="1"/>
</dbReference>
<comment type="caution">
    <text evidence="2">The sequence shown here is derived from an EMBL/GenBank/DDBJ whole genome shotgun (WGS) entry which is preliminary data.</text>
</comment>
<protein>
    <recommendedName>
        <fullName evidence="1">LYC1 C-terminal domain-containing protein</fullName>
    </recommendedName>
</protein>
<sequence>MSLEHLIIKPATEAQSHEALLQEAGYWGARAGISVEDYVKLAPIFEQGVFARDGRLTIWVLVPEDDPDTAKPYASGHTFTRDVLVLQPGQTSPISSFGHVITTVIVPPEHRNKGYGKRFMSLLHSALAPQRYPNPLKAPAVADHPSTVSVLYSAIGDYYSRCIPSTDESGWTLQKSLITTWQLSNVQIPTETSPHVKLLFEPDIATTLDSDDPNITADLIELQKKDPTKTYFAFVPTAPLNAYSTTIGKLLLLSHSHGSSNPSWGAKIVGKSDFMTWTYIGLQNLHLIVTRLRATADSFPRLLELAFHAAQDAKCESIHVWNLPEYLREIARATGGETTERTDDLSAFKWYGQQPNSETDNMDIVWALDERYGWC</sequence>
<evidence type="ECO:0000313" key="2">
    <source>
        <dbReference type="EMBL" id="CAE6469860.1"/>
    </source>
</evidence>
<proteinExistence type="predicted"/>
<dbReference type="InterPro" id="IPR053013">
    <property type="entry name" value="LAT"/>
</dbReference>
<dbReference type="EMBL" id="CAJMWW010000392">
    <property type="protein sequence ID" value="CAE6469860.1"/>
    <property type="molecule type" value="Genomic_DNA"/>
</dbReference>
<dbReference type="InterPro" id="IPR055100">
    <property type="entry name" value="GNAT_LYC1-like"/>
</dbReference>
<dbReference type="Proteomes" id="UP000663841">
    <property type="component" value="Unassembled WGS sequence"/>
</dbReference>
<feature type="domain" description="LYC1 C-terminal" evidence="1">
    <location>
        <begin position="186"/>
        <end position="375"/>
    </location>
</feature>
<evidence type="ECO:0000313" key="3">
    <source>
        <dbReference type="Proteomes" id="UP000663841"/>
    </source>
</evidence>